<dbReference type="PANTHER" id="PTHR15032:SF4">
    <property type="entry name" value="N-ACYL-PHOSPHATIDYLETHANOLAMINE-HYDROLYZING PHOSPHOLIPASE D"/>
    <property type="match status" value="1"/>
</dbReference>
<dbReference type="EMBL" id="JBBJBU010000003">
    <property type="protein sequence ID" value="KAK7206054.1"/>
    <property type="molecule type" value="Genomic_DNA"/>
</dbReference>
<dbReference type="PANTHER" id="PTHR15032">
    <property type="entry name" value="N-ACYL-PHOSPHATIDYLETHANOLAMINE-HYDROLYZING PHOSPHOLIPASE D"/>
    <property type="match status" value="1"/>
</dbReference>
<dbReference type="InterPro" id="IPR001279">
    <property type="entry name" value="Metallo-B-lactamas"/>
</dbReference>
<name>A0ABR1F879_9ASCO</name>
<comment type="caution">
    <text evidence="2">The sequence shown here is derived from an EMBL/GenBank/DDBJ whole genome shotgun (WGS) entry which is preliminary data.</text>
</comment>
<proteinExistence type="predicted"/>
<feature type="domain" description="Metallo-beta-lactamase" evidence="1">
    <location>
        <begin position="164"/>
        <end position="368"/>
    </location>
</feature>
<keyword evidence="3" id="KW-1185">Reference proteome</keyword>
<dbReference type="SUPFAM" id="SSF56281">
    <property type="entry name" value="Metallo-hydrolase/oxidoreductase"/>
    <property type="match status" value="1"/>
</dbReference>
<protein>
    <submittedName>
        <fullName evidence="2">Beta-lactamase superfamily domain-containing protein</fullName>
    </submittedName>
</protein>
<organism evidence="2 3">
    <name type="scientific">Myxozyma melibiosi</name>
    <dbReference type="NCBI Taxonomy" id="54550"/>
    <lineage>
        <taxon>Eukaryota</taxon>
        <taxon>Fungi</taxon>
        <taxon>Dikarya</taxon>
        <taxon>Ascomycota</taxon>
        <taxon>Saccharomycotina</taxon>
        <taxon>Lipomycetes</taxon>
        <taxon>Lipomycetales</taxon>
        <taxon>Lipomycetaceae</taxon>
        <taxon>Myxozyma</taxon>
    </lineage>
</organism>
<evidence type="ECO:0000313" key="2">
    <source>
        <dbReference type="EMBL" id="KAK7206054.1"/>
    </source>
</evidence>
<dbReference type="Proteomes" id="UP001498771">
    <property type="component" value="Unassembled WGS sequence"/>
</dbReference>
<accession>A0ABR1F879</accession>
<dbReference type="GeneID" id="90040143"/>
<sequence>MGIKIKVVLGLATIYTTYNSCLVGARLYEIRQRRIRAEKAVESGDLEALELHASPEKQFGVLVIAGRFANPFREYREQGVLDFFFWRIVEILKYRPWHPRGGVPRLISQREQMLPTFTPDYEDPQPIHQPHLHSPTVEVPSCNERLTVTWIGQSCMFVQCNGINFLTDPVFGDYLISAYLGPKRIIPSPCSIDSLPHADFVLVSHNHPDHFEDETIKKIGNSALWIVGLGVRPFLARRGIFRVVELKWWDKISLPAIAGKDTKGWEIACTPAMHWSGRGFFDANASLWCSFMILHNSKPVVFHCGDTGYSPDIFTSIEKVYGSGCELALMPIGAYEPRAHLRPLHCNPEEAVQMMIDVGARRLVGVHWGTFVLSDEHFLEPKIRLHEAGAKVGLGDAVWGAEFGRTIVIPYRGGAINTLLKDSSDSESENAFSLAVAKMEIVGPMRPVEGRDTMVW</sequence>
<dbReference type="InterPro" id="IPR036866">
    <property type="entry name" value="RibonucZ/Hydroxyglut_hydro"/>
</dbReference>
<reference evidence="2 3" key="1">
    <citation type="submission" date="2024-03" db="EMBL/GenBank/DDBJ databases">
        <title>Genome-scale model development and genomic sequencing of the oleaginous clade Lipomyces.</title>
        <authorList>
            <consortium name="Lawrence Berkeley National Laboratory"/>
            <person name="Czajka J.J."/>
            <person name="Han Y."/>
            <person name="Kim J."/>
            <person name="Mondo S.J."/>
            <person name="Hofstad B.A."/>
            <person name="Robles A."/>
            <person name="Haridas S."/>
            <person name="Riley R."/>
            <person name="LaButti K."/>
            <person name="Pangilinan J."/>
            <person name="Andreopoulos W."/>
            <person name="Lipzen A."/>
            <person name="Yan J."/>
            <person name="Wang M."/>
            <person name="Ng V."/>
            <person name="Grigoriev I.V."/>
            <person name="Spatafora J.W."/>
            <person name="Magnuson J.K."/>
            <person name="Baker S.E."/>
            <person name="Pomraning K.R."/>
        </authorList>
    </citation>
    <scope>NUCLEOTIDE SEQUENCE [LARGE SCALE GENOMIC DNA]</scope>
    <source>
        <strain evidence="2 3">Phaff 52-87</strain>
    </source>
</reference>
<gene>
    <name evidence="2" type="ORF">BZA70DRAFT_298882</name>
</gene>
<evidence type="ECO:0000313" key="3">
    <source>
        <dbReference type="Proteomes" id="UP001498771"/>
    </source>
</evidence>
<dbReference type="Gene3D" id="3.60.15.10">
    <property type="entry name" value="Ribonuclease Z/Hydroxyacylglutathione hydrolase-like"/>
    <property type="match status" value="1"/>
</dbReference>
<dbReference type="RefSeq" id="XP_064769087.1">
    <property type="nucleotide sequence ID" value="XM_064914631.1"/>
</dbReference>
<evidence type="ECO:0000259" key="1">
    <source>
        <dbReference type="Pfam" id="PF12706"/>
    </source>
</evidence>
<dbReference type="Pfam" id="PF12706">
    <property type="entry name" value="Lactamase_B_2"/>
    <property type="match status" value="1"/>
</dbReference>